<evidence type="ECO:0000259" key="6">
    <source>
        <dbReference type="Pfam" id="PF22422"/>
    </source>
</evidence>
<evidence type="ECO:0000256" key="3">
    <source>
        <dbReference type="ARBA" id="ARBA00030473"/>
    </source>
</evidence>
<dbReference type="SUPFAM" id="SSF48208">
    <property type="entry name" value="Six-hairpin glycosidases"/>
    <property type="match status" value="1"/>
</dbReference>
<gene>
    <name evidence="7" type="ORF">MONBRDRAFT_5220</name>
</gene>
<feature type="domain" description="Mannosylglycerate hydrolase MGH1-like glycoside hydrolase" evidence="6">
    <location>
        <begin position="230"/>
        <end position="530"/>
    </location>
</feature>
<dbReference type="InterPro" id="IPR012341">
    <property type="entry name" value="6hp_glycosidase-like_sf"/>
</dbReference>
<feature type="chain" id="PRO_5002742309" description="alpha,alpha-trehalase" evidence="5">
    <location>
        <begin position="20"/>
        <end position="573"/>
    </location>
</feature>
<dbReference type="InterPro" id="IPR008928">
    <property type="entry name" value="6-hairpin_glycosidase_sf"/>
</dbReference>
<dbReference type="InterPro" id="IPR001661">
    <property type="entry name" value="Glyco_hydro_37"/>
</dbReference>
<proteinExistence type="inferred from homology"/>
<organism evidence="7 8">
    <name type="scientific">Monosiga brevicollis</name>
    <name type="common">Choanoflagellate</name>
    <dbReference type="NCBI Taxonomy" id="81824"/>
    <lineage>
        <taxon>Eukaryota</taxon>
        <taxon>Choanoflagellata</taxon>
        <taxon>Craspedida</taxon>
        <taxon>Salpingoecidae</taxon>
        <taxon>Monosiga</taxon>
    </lineage>
</organism>
<reference evidence="7 8" key="1">
    <citation type="journal article" date="2008" name="Nature">
        <title>The genome of the choanoflagellate Monosiga brevicollis and the origin of metazoans.</title>
        <authorList>
            <consortium name="JGI Sequencing"/>
            <person name="King N."/>
            <person name="Westbrook M.J."/>
            <person name="Young S.L."/>
            <person name="Kuo A."/>
            <person name="Abedin M."/>
            <person name="Chapman J."/>
            <person name="Fairclough S."/>
            <person name="Hellsten U."/>
            <person name="Isogai Y."/>
            <person name="Letunic I."/>
            <person name="Marr M."/>
            <person name="Pincus D."/>
            <person name="Putnam N."/>
            <person name="Rokas A."/>
            <person name="Wright K.J."/>
            <person name="Zuzow R."/>
            <person name="Dirks W."/>
            <person name="Good M."/>
            <person name="Goodstein D."/>
            <person name="Lemons D."/>
            <person name="Li W."/>
            <person name="Lyons J.B."/>
            <person name="Morris A."/>
            <person name="Nichols S."/>
            <person name="Richter D.J."/>
            <person name="Salamov A."/>
            <person name="Bork P."/>
            <person name="Lim W.A."/>
            <person name="Manning G."/>
            <person name="Miller W.T."/>
            <person name="McGinnis W."/>
            <person name="Shapiro H."/>
            <person name="Tjian R."/>
            <person name="Grigoriev I.V."/>
            <person name="Rokhsar D."/>
        </authorList>
    </citation>
    <scope>NUCLEOTIDE SEQUENCE [LARGE SCALE GENOMIC DNA]</scope>
    <source>
        <strain evidence="8">MX1 / ATCC 50154</strain>
    </source>
</reference>
<dbReference type="Proteomes" id="UP000001357">
    <property type="component" value="Unassembled WGS sequence"/>
</dbReference>
<evidence type="ECO:0000256" key="2">
    <source>
        <dbReference type="ARBA" id="ARBA00012757"/>
    </source>
</evidence>
<dbReference type="STRING" id="81824.A9UQA9"/>
<comment type="similarity">
    <text evidence="1">Belongs to the glycosyl hydrolase 37 family.</text>
</comment>
<evidence type="ECO:0000256" key="1">
    <source>
        <dbReference type="ARBA" id="ARBA00005615"/>
    </source>
</evidence>
<protein>
    <recommendedName>
        <fullName evidence="2">alpha,alpha-trehalase</fullName>
        <ecNumber evidence="2">3.2.1.28</ecNumber>
    </recommendedName>
    <alternativeName>
        <fullName evidence="3">Alpha,alpha-trehalase</fullName>
    </alternativeName>
    <alternativeName>
        <fullName evidence="4">Alpha,alpha-trehalose glucohydrolase</fullName>
    </alternativeName>
</protein>
<dbReference type="PANTHER" id="PTHR23403:SF1">
    <property type="entry name" value="TREHALASE"/>
    <property type="match status" value="1"/>
</dbReference>
<dbReference type="AlphaFoldDB" id="A9UQA9"/>
<evidence type="ECO:0000256" key="4">
    <source>
        <dbReference type="ARBA" id="ARBA00031637"/>
    </source>
</evidence>
<dbReference type="KEGG" id="mbr:MONBRDRAFT_5220"/>
<dbReference type="EC" id="3.2.1.28" evidence="2"/>
<dbReference type="InParanoid" id="A9UQA9"/>
<dbReference type="EMBL" id="CH991543">
    <property type="protein sequence ID" value="EDQ93016.1"/>
    <property type="molecule type" value="Genomic_DNA"/>
</dbReference>
<feature type="signal peptide" evidence="5">
    <location>
        <begin position="1"/>
        <end position="19"/>
    </location>
</feature>
<dbReference type="Gene3D" id="1.50.10.10">
    <property type="match status" value="1"/>
</dbReference>
<name>A9UQA9_MONBE</name>
<evidence type="ECO:0000313" key="7">
    <source>
        <dbReference type="EMBL" id="EDQ93016.1"/>
    </source>
</evidence>
<dbReference type="InterPro" id="IPR054491">
    <property type="entry name" value="MGH1-like_GH"/>
</dbReference>
<evidence type="ECO:0000313" key="8">
    <source>
        <dbReference type="Proteomes" id="UP000001357"/>
    </source>
</evidence>
<dbReference type="PANTHER" id="PTHR23403">
    <property type="entry name" value="TREHALASE"/>
    <property type="match status" value="1"/>
</dbReference>
<dbReference type="RefSeq" id="XP_001742778.1">
    <property type="nucleotide sequence ID" value="XM_001742726.1"/>
</dbReference>
<accession>A9UQA9</accession>
<dbReference type="GO" id="GO:0005993">
    <property type="term" value="P:trehalose catabolic process"/>
    <property type="evidence" value="ECO:0000318"/>
    <property type="project" value="GO_Central"/>
</dbReference>
<keyword evidence="8" id="KW-1185">Reference proteome</keyword>
<dbReference type="GeneID" id="5888002"/>
<dbReference type="GO" id="GO:0004555">
    <property type="term" value="F:alpha,alpha-trehalase activity"/>
    <property type="evidence" value="ECO:0000318"/>
    <property type="project" value="GO_Central"/>
</dbReference>
<keyword evidence="5" id="KW-0732">Signal</keyword>
<dbReference type="Pfam" id="PF22422">
    <property type="entry name" value="MGH1-like_GH"/>
    <property type="match status" value="1"/>
</dbReference>
<evidence type="ECO:0000256" key="5">
    <source>
        <dbReference type="SAM" id="SignalP"/>
    </source>
</evidence>
<sequence>MARTLLVLGLLLAPLVVLAMVPVPDNCPNIYGGDALGKPLGQYSGLHTPQRYGIYFTLATPRWLFLNFALTNDGEDKVLAATHDVLLVQRGSEYLALTYASGDLLLGQASSVILRDAVSAPGNCYLSADADNKQYMAYCSNSTTQRFAVTYATLPEEALATAAAGLANADLEGTLSTRLAAMARPPRLNDTGLDRLSRKAYSVMRANTLSPEGRLTTAWSTPDRQPHRAMWLWDSCFHTFGRSLIDPDLAWDFMQALLEVQTSDGRLPIQYNPWDDQTLTLTQPPLAAWAIWDNYQRTNNLDRLRYAAPKLAAYLSYDLTERDINANHLLEWSSPFESGLDQSPVFDSGVQMDSPDFSVFAAIDCYHLGLIYRELNDTSNADLWSQQATLMIEQIHTLLWDNVTQMYHYRNFSGFYMPYTIPTGLLPLMLPNMPVDRVKTLIGYLQDPAVFGTHAPIPTIARGSSDYSTNMWRGPSWININWFVYLGLQRYAKVVPEAQQVADTLLSKTVNMTRDWYASTGALFEFYDADNRVPPTLLERKGNADSGGVRDYHWTAALIYRMLHDPSTSLPQA</sequence>